<gene>
    <name evidence="2" type="ORF">CAL29_11960</name>
</gene>
<dbReference type="SUPFAM" id="SSF53474">
    <property type="entry name" value="alpha/beta-Hydrolases"/>
    <property type="match status" value="1"/>
</dbReference>
<dbReference type="InterPro" id="IPR000073">
    <property type="entry name" value="AB_hydrolase_1"/>
</dbReference>
<dbReference type="Gene3D" id="3.40.50.1820">
    <property type="entry name" value="alpha/beta hydrolase"/>
    <property type="match status" value="1"/>
</dbReference>
<proteinExistence type="predicted"/>
<accession>A0A261SBU5</accession>
<evidence type="ECO:0000313" key="3">
    <source>
        <dbReference type="Proteomes" id="UP000216020"/>
    </source>
</evidence>
<feature type="domain" description="AB hydrolase-1" evidence="1">
    <location>
        <begin position="56"/>
        <end position="282"/>
    </location>
</feature>
<evidence type="ECO:0000313" key="2">
    <source>
        <dbReference type="EMBL" id="OZI34250.1"/>
    </source>
</evidence>
<keyword evidence="3" id="KW-1185">Reference proteome</keyword>
<dbReference type="AlphaFoldDB" id="A0A261SBU5"/>
<reference evidence="3" key="1">
    <citation type="submission" date="2017-05" db="EMBL/GenBank/DDBJ databases">
        <title>Complete and WGS of Bordetella genogroups.</title>
        <authorList>
            <person name="Spilker T."/>
            <person name="Lipuma J."/>
        </authorList>
    </citation>
    <scope>NUCLEOTIDE SEQUENCE [LARGE SCALE GENOMIC DNA]</scope>
    <source>
        <strain evidence="3">AU16122</strain>
    </source>
</reference>
<protein>
    <recommendedName>
        <fullName evidence="1">AB hydrolase-1 domain-containing protein</fullName>
    </recommendedName>
</protein>
<evidence type="ECO:0000259" key="1">
    <source>
        <dbReference type="Pfam" id="PF00561"/>
    </source>
</evidence>
<sequence>MPASPRRRASSRSDARRSRRHCRLYRPYRPLSRERSMNLLVDGHSIAYSDDGQGTPLVLLHAFAADRTLWQPQIQALSPRWRVIAVDLRGFGASGRTNGAAVDVDRYADDVAALLRQAGIGQAVVGGISLGGYVSLALAQRHPGLLRGLLLANTRAGADSDAARAARRELAEALRRQGSAAAAAFYGDKLFGPTMAEPARQAIRAMLLRQHPQAMISALLGMAQRPDRSGFLGRIDIPTLIVSGTADVLIPSTESQFMHERIRGSVFVDIPQAGHLSNFDKPQAFNEAVQAFMEKLA</sequence>
<dbReference type="PRINTS" id="PR00111">
    <property type="entry name" value="ABHYDROLASE"/>
</dbReference>
<name>A0A261SBU5_9BORD</name>
<dbReference type="Pfam" id="PF00561">
    <property type="entry name" value="Abhydrolase_1"/>
    <property type="match status" value="1"/>
</dbReference>
<comment type="caution">
    <text evidence="2">The sequence shown here is derived from an EMBL/GenBank/DDBJ whole genome shotgun (WGS) entry which is preliminary data.</text>
</comment>
<dbReference type="InterPro" id="IPR050266">
    <property type="entry name" value="AB_hydrolase_sf"/>
</dbReference>
<dbReference type="EMBL" id="NEVM01000002">
    <property type="protein sequence ID" value="OZI34250.1"/>
    <property type="molecule type" value="Genomic_DNA"/>
</dbReference>
<organism evidence="2 3">
    <name type="scientific">Bordetella genomosp. 10</name>
    <dbReference type="NCBI Taxonomy" id="1416804"/>
    <lineage>
        <taxon>Bacteria</taxon>
        <taxon>Pseudomonadati</taxon>
        <taxon>Pseudomonadota</taxon>
        <taxon>Betaproteobacteria</taxon>
        <taxon>Burkholderiales</taxon>
        <taxon>Alcaligenaceae</taxon>
        <taxon>Bordetella</taxon>
    </lineage>
</organism>
<dbReference type="OrthoDB" id="9793083at2"/>
<dbReference type="PANTHER" id="PTHR43798">
    <property type="entry name" value="MONOACYLGLYCEROL LIPASE"/>
    <property type="match status" value="1"/>
</dbReference>
<dbReference type="Proteomes" id="UP000216020">
    <property type="component" value="Unassembled WGS sequence"/>
</dbReference>
<dbReference type="InterPro" id="IPR029058">
    <property type="entry name" value="AB_hydrolase_fold"/>
</dbReference>